<feature type="region of interest" description="Disordered" evidence="1">
    <location>
        <begin position="385"/>
        <end position="404"/>
    </location>
</feature>
<dbReference type="Gene3D" id="1.20.1270.60">
    <property type="entry name" value="Arfaptin homology (AH) domain/BAR domain"/>
    <property type="match status" value="1"/>
</dbReference>
<evidence type="ECO:0000256" key="1">
    <source>
        <dbReference type="SAM" id="MobiDB-lite"/>
    </source>
</evidence>
<feature type="compositionally biased region" description="Polar residues" evidence="1">
    <location>
        <begin position="392"/>
        <end position="404"/>
    </location>
</feature>
<feature type="domain" description="BAR" evidence="2">
    <location>
        <begin position="113"/>
        <end position="260"/>
    </location>
</feature>
<dbReference type="Proteomes" id="UP000236333">
    <property type="component" value="Unassembled WGS sequence"/>
</dbReference>
<dbReference type="OrthoDB" id="511530at2759"/>
<dbReference type="SUPFAM" id="SSF103657">
    <property type="entry name" value="BAR/IMD domain-like"/>
    <property type="match status" value="1"/>
</dbReference>
<name>A0A2J7ZZF5_9CHLO</name>
<dbReference type="Pfam" id="PF03114">
    <property type="entry name" value="BAR"/>
    <property type="match status" value="1"/>
</dbReference>
<proteinExistence type="predicted"/>
<evidence type="ECO:0000259" key="2">
    <source>
        <dbReference type="Pfam" id="PF03114"/>
    </source>
</evidence>
<feature type="region of interest" description="Disordered" evidence="1">
    <location>
        <begin position="190"/>
        <end position="216"/>
    </location>
</feature>
<accession>A0A2J7ZZF5</accession>
<reference evidence="3 4" key="1">
    <citation type="journal article" date="2017" name="Mol. Biol. Evol.">
        <title>The 4-celled Tetrabaena socialis nuclear genome reveals the essential components for genetic control of cell number at the origin of multicellularity in the volvocine lineage.</title>
        <authorList>
            <person name="Featherston J."/>
            <person name="Arakaki Y."/>
            <person name="Hanschen E.R."/>
            <person name="Ferris P.J."/>
            <person name="Michod R.E."/>
            <person name="Olson B.J.S.C."/>
            <person name="Nozaki H."/>
            <person name="Durand P.M."/>
        </authorList>
    </citation>
    <scope>NUCLEOTIDE SEQUENCE [LARGE SCALE GENOMIC DNA]</scope>
    <source>
        <strain evidence="3 4">NIES-571</strain>
    </source>
</reference>
<dbReference type="GO" id="GO:0005737">
    <property type="term" value="C:cytoplasm"/>
    <property type="evidence" value="ECO:0007669"/>
    <property type="project" value="InterPro"/>
</dbReference>
<evidence type="ECO:0000313" key="3">
    <source>
        <dbReference type="EMBL" id="PNH05628.1"/>
    </source>
</evidence>
<evidence type="ECO:0000313" key="4">
    <source>
        <dbReference type="Proteomes" id="UP000236333"/>
    </source>
</evidence>
<sequence length="404" mass="45003">MGHGWRRVMENVRQKVGAGDRAFKATSNSRNEAMFKETTDFCSHLRLLERDLRGIHREIEGRRNAAAAVGQPIGNIHYLRAAKFVNLKAILMSPLPRAYDEGQNGAVPCSEEPMLIGQGVAVDCLPQAAADLKARLEEEVIKPLRLWLTAYKVVSDRMEKLEALRLELDSRRRTVDTLGDKLERLHSIQANPQQKERHEQELEKVSQTLQHKQEKLTRTSNAYRDLEQTVFNSLNTLIKDTGVLRDYTGISMQLLQECYQKSHSAFSTATPLLEYNSTSENLFNQHSHYHNMEPTQSERGMIVRQLTERAQQPAPGRLNSGKDVAGGRGAVMYADAGLDEGGDAGGSYGIDQHQPGPGYPDVPPVSLPAGVMANPYQAAYQHGPSGRYMTSPAPSAWQTQPAQY</sequence>
<gene>
    <name evidence="3" type="ORF">TSOC_008132</name>
</gene>
<comment type="caution">
    <text evidence="3">The sequence shown here is derived from an EMBL/GenBank/DDBJ whole genome shotgun (WGS) entry which is preliminary data.</text>
</comment>
<protein>
    <recommendedName>
        <fullName evidence="2">BAR domain-containing protein</fullName>
    </recommendedName>
</protein>
<dbReference type="InterPro" id="IPR027267">
    <property type="entry name" value="AH/BAR_dom_sf"/>
</dbReference>
<dbReference type="AlphaFoldDB" id="A0A2J7ZZF5"/>
<dbReference type="EMBL" id="PGGS01000291">
    <property type="protein sequence ID" value="PNH05628.1"/>
    <property type="molecule type" value="Genomic_DNA"/>
</dbReference>
<keyword evidence="4" id="KW-1185">Reference proteome</keyword>
<organism evidence="3 4">
    <name type="scientific">Tetrabaena socialis</name>
    <dbReference type="NCBI Taxonomy" id="47790"/>
    <lineage>
        <taxon>Eukaryota</taxon>
        <taxon>Viridiplantae</taxon>
        <taxon>Chlorophyta</taxon>
        <taxon>core chlorophytes</taxon>
        <taxon>Chlorophyceae</taxon>
        <taxon>CS clade</taxon>
        <taxon>Chlamydomonadales</taxon>
        <taxon>Tetrabaenaceae</taxon>
        <taxon>Tetrabaena</taxon>
    </lineage>
</organism>
<dbReference type="InterPro" id="IPR004148">
    <property type="entry name" value="BAR_dom"/>
</dbReference>
<feature type="compositionally biased region" description="Basic and acidic residues" evidence="1">
    <location>
        <begin position="194"/>
        <end position="204"/>
    </location>
</feature>